<name>E6YMK9_9HYPH</name>
<dbReference type="EMBL" id="FN645459">
    <property type="protein sequence ID" value="CBI77662.1"/>
    <property type="molecule type" value="Genomic_DNA"/>
</dbReference>
<dbReference type="InterPro" id="IPR010920">
    <property type="entry name" value="LSM_dom_sf"/>
</dbReference>
<dbReference type="GO" id="GO:0008381">
    <property type="term" value="F:mechanosensitive monoatomic ion channel activity"/>
    <property type="evidence" value="ECO:0007669"/>
    <property type="project" value="UniProtKB-ARBA"/>
</dbReference>
<dbReference type="Proteomes" id="UP000027336">
    <property type="component" value="Unassembled WGS sequence"/>
</dbReference>
<organism evidence="11">
    <name type="scientific">Bartonella rochalimae ATCC BAA-1498</name>
    <dbReference type="NCBI Taxonomy" id="685782"/>
    <lineage>
        <taxon>Bacteria</taxon>
        <taxon>Pseudomonadati</taxon>
        <taxon>Pseudomonadota</taxon>
        <taxon>Alphaproteobacteria</taxon>
        <taxon>Hyphomicrobiales</taxon>
        <taxon>Bartonellaceae</taxon>
        <taxon>Bartonella</taxon>
    </lineage>
</organism>
<comment type="subcellular location">
    <subcellularLocation>
        <location evidence="1">Cell membrane</location>
        <topology evidence="1">Multi-pass membrane protein</topology>
    </subcellularLocation>
</comment>
<evidence type="ECO:0000256" key="1">
    <source>
        <dbReference type="ARBA" id="ARBA00004651"/>
    </source>
</evidence>
<dbReference type="SUPFAM" id="SSF82861">
    <property type="entry name" value="Mechanosensitive channel protein MscS (YggB), transmembrane region"/>
    <property type="match status" value="1"/>
</dbReference>
<feature type="transmembrane region" description="Helical" evidence="8">
    <location>
        <begin position="594"/>
        <end position="613"/>
    </location>
</feature>
<evidence type="ECO:0000256" key="2">
    <source>
        <dbReference type="ARBA" id="ARBA00008017"/>
    </source>
</evidence>
<evidence type="ECO:0000313" key="12">
    <source>
        <dbReference type="EMBL" id="KEC54356.1"/>
    </source>
</evidence>
<feature type="transmembrane region" description="Helical" evidence="8">
    <location>
        <begin position="342"/>
        <end position="360"/>
    </location>
</feature>
<evidence type="ECO:0000256" key="4">
    <source>
        <dbReference type="ARBA" id="ARBA00022692"/>
    </source>
</evidence>
<dbReference type="Gene3D" id="3.30.70.100">
    <property type="match status" value="1"/>
</dbReference>
<dbReference type="InterPro" id="IPR052702">
    <property type="entry name" value="MscS-like_channel"/>
</dbReference>
<dbReference type="Gene3D" id="1.10.287.1260">
    <property type="match status" value="1"/>
</dbReference>
<protein>
    <recommendedName>
        <fullName evidence="14">Mechanosensitive ion channel family protein</fullName>
    </recommendedName>
</protein>
<dbReference type="AlphaFoldDB" id="E6YMK9"/>
<feature type="transmembrane region" description="Helical" evidence="8">
    <location>
        <begin position="223"/>
        <end position="242"/>
    </location>
</feature>
<feature type="domain" description="Mechanosensitive ion channel MscS C-terminal" evidence="10">
    <location>
        <begin position="711"/>
        <end position="790"/>
    </location>
</feature>
<dbReference type="InterPro" id="IPR023408">
    <property type="entry name" value="MscS_beta-dom_sf"/>
</dbReference>
<evidence type="ECO:0000313" key="13">
    <source>
        <dbReference type="Proteomes" id="UP000027336"/>
    </source>
</evidence>
<sequence length="793" mass="89938">MLILRMNMYSFLNGTFLFFLIFLTNVFSSFCAWGALTSPTAIVVQSIELQSVDRIIQQQETVIDTLVQDIKILQTNLESKPENEHFLTKWRLQARDISKRALAGAFVLRTSLNEINEIMNQLNALDDNRKNFGSERKKYSDILQQKNRINNALHKLEAIFLAANEIVKVTISQSRELFGYMFKQVKFSTSMVQEVVEKTKEAFSNVTLFFDSWWKFAFYFKPLQLFCAFFIPFIVTLGLSYFSSKFIGYVKYDVFKENDEVSYLQRLLVVLISILLPSFVCAIYVYLTLFLFRSFGLNLGTLTDVFHTIGHQIILVFLLNRVAVILLSPYRPHIRLLNVTPLAAYQLIVCITLLGVVFALDTVLDSIYRMISASFSLIIAKSFIAVFLIGVLLFIISFIPLQFRRQSTREETPSWLLCIRILPMTLGLLLIVMNFLGYIGFARFIMQQIVICSTFLVLMYLGMRSAYAMGNEGELIRTNVGRALMKRFHLEEKTMNRLGIVSSIFFNLVVIVFCAMPIFMQFGFSYSDIKTILWQLMTNIQIGNISISLISIIIGIIFFFVCLFVSRLFISWLDSTIMVRGEFDSGVRNSIKTVINYVGIALSALVGLSIAGLNVRNFALIAGGLSLGIGFGLQNIVQNFVSGLIILIGRPFKLGDYIEVGSVHGIVKRISVRATELETFQRQTIIVPNSSLINNNVSNWTRPSKMGRIDIPLTVAINVDPERVVEMLLEVASTIEGILKNPAPQVSFTAFDSKNFSFTLAVYVSNITSTSKVTNALRFVLYKRFVKEGILEC</sequence>
<dbReference type="PANTHER" id="PTHR30347:SF1">
    <property type="entry name" value="MECHANOSENSITIVE CHANNEL MSCK"/>
    <property type="match status" value="1"/>
</dbReference>
<dbReference type="PROSITE" id="PS01246">
    <property type="entry name" value="UPF0003"/>
    <property type="match status" value="1"/>
</dbReference>
<dbReference type="EMBL" id="AHPK01000018">
    <property type="protein sequence ID" value="KEC54356.1"/>
    <property type="molecule type" value="Genomic_DNA"/>
</dbReference>
<dbReference type="Pfam" id="PF21082">
    <property type="entry name" value="MS_channel_3rd"/>
    <property type="match status" value="1"/>
</dbReference>
<dbReference type="eggNOG" id="COG3264">
    <property type="taxonomic scope" value="Bacteria"/>
</dbReference>
<feature type="transmembrane region" description="Helical" evidence="8">
    <location>
        <begin position="445"/>
        <end position="463"/>
    </location>
</feature>
<evidence type="ECO:0000259" key="9">
    <source>
        <dbReference type="Pfam" id="PF00924"/>
    </source>
</evidence>
<dbReference type="InterPro" id="IPR049278">
    <property type="entry name" value="MS_channel_C"/>
</dbReference>
<feature type="domain" description="Mechanosensitive ion channel MscS" evidence="9">
    <location>
        <begin position="635"/>
        <end position="702"/>
    </location>
</feature>
<dbReference type="InterPro" id="IPR011014">
    <property type="entry name" value="MscS_channel_TM-2"/>
</dbReference>
<keyword evidence="7" id="KW-0175">Coiled coil</keyword>
<feature type="transmembrane region" description="Helical" evidence="8">
    <location>
        <begin position="263"/>
        <end position="289"/>
    </location>
</feature>
<keyword evidence="13" id="KW-1185">Reference proteome</keyword>
<dbReference type="SUPFAM" id="SSF82689">
    <property type="entry name" value="Mechanosensitive channel protein MscS (YggB), C-terminal domain"/>
    <property type="match status" value="1"/>
</dbReference>
<keyword evidence="6 8" id="KW-0472">Membrane</keyword>
<keyword evidence="4 8" id="KW-0812">Transmembrane</keyword>
<dbReference type="InterPro" id="IPR006686">
    <property type="entry name" value="MscS_channel_CS"/>
</dbReference>
<proteinExistence type="inferred from homology"/>
<evidence type="ECO:0000256" key="8">
    <source>
        <dbReference type="SAM" id="Phobius"/>
    </source>
</evidence>
<reference evidence="11" key="1">
    <citation type="journal article" date="2011" name="PLoS Genet.">
        <title>Parallel evolution of a type IV secretion system in radiating lineages of the host-restricted bacterial pathogen Bartonella.</title>
        <authorList>
            <person name="Engel P."/>
            <person name="Salzburger W."/>
            <person name="Liesch M."/>
            <person name="Chang C.C."/>
            <person name="Maruyama S."/>
            <person name="Lanz C."/>
            <person name="Calteau A."/>
            <person name="Lajus A."/>
            <person name="Medigue C."/>
            <person name="Schuster S.C."/>
            <person name="Dehio C."/>
        </authorList>
    </citation>
    <scope>NUCLEOTIDE SEQUENCE</scope>
    <source>
        <strain evidence="11">ATCC BAA-1498</strain>
    </source>
</reference>
<evidence type="ECO:0000256" key="3">
    <source>
        <dbReference type="ARBA" id="ARBA00022475"/>
    </source>
</evidence>
<dbReference type="SUPFAM" id="SSF50182">
    <property type="entry name" value="Sm-like ribonucleoproteins"/>
    <property type="match status" value="1"/>
</dbReference>
<reference evidence="12 13" key="2">
    <citation type="submission" date="2012-04" db="EMBL/GenBank/DDBJ databases">
        <title>The Genome Sequence of Bartonella rochalimae BMGH.</title>
        <authorList>
            <consortium name="The Broad Institute Genome Sequencing Platform"/>
            <consortium name="The Broad Institute Genome Sequencing Center for Infectious Disease"/>
            <person name="Feldgarden M."/>
            <person name="Kirby J."/>
            <person name="Kosoy M."/>
            <person name="Birtles R."/>
            <person name="Probert W.S."/>
            <person name="Chiaraviglio L."/>
            <person name="Walker B."/>
            <person name="Young S.K."/>
            <person name="Zeng Q."/>
            <person name="Gargeya S."/>
            <person name="Fitzgerald M."/>
            <person name="Haas B."/>
            <person name="Abouelleil A."/>
            <person name="Alvarado L."/>
            <person name="Arachchi H.M."/>
            <person name="Berlin A.M."/>
            <person name="Chapman S.B."/>
            <person name="Goldberg J."/>
            <person name="Griggs A."/>
            <person name="Gujja S."/>
            <person name="Hansen M."/>
            <person name="Howarth C."/>
            <person name="Imamovic A."/>
            <person name="Larimer J."/>
            <person name="McCowen C."/>
            <person name="Montmayeur A."/>
            <person name="Murphy C."/>
            <person name="Neiman D."/>
            <person name="Pearson M."/>
            <person name="Priest M."/>
            <person name="Roberts A."/>
            <person name="Saif S."/>
            <person name="Shea T."/>
            <person name="Sisk P."/>
            <person name="Sykes S."/>
            <person name="Wortman J."/>
            <person name="Nusbaum C."/>
            <person name="Birren B."/>
        </authorList>
    </citation>
    <scope>NUCLEOTIDE SEQUENCE [LARGE SCALE GENOMIC DNA]</scope>
    <source>
        <strain evidence="12 13">ATCC BAA-1498</strain>
    </source>
</reference>
<feature type="transmembrane region" description="Helical" evidence="8">
    <location>
        <begin position="309"/>
        <end position="330"/>
    </location>
</feature>
<gene>
    <name evidence="11" type="ORF">BARRO_50011</name>
    <name evidence="12" type="ORF">O99_01237</name>
</gene>
<feature type="transmembrane region" description="Helical" evidence="8">
    <location>
        <begin position="619"/>
        <end position="648"/>
    </location>
</feature>
<dbReference type="InterPro" id="IPR006685">
    <property type="entry name" value="MscS_channel_2nd"/>
</dbReference>
<evidence type="ECO:0000313" key="11">
    <source>
        <dbReference type="EMBL" id="CBI77662.1"/>
    </source>
</evidence>
<accession>E6YMK9</accession>
<comment type="similarity">
    <text evidence="2">Belongs to the MscS (TC 1.A.23) family.</text>
</comment>
<dbReference type="GO" id="GO:0005886">
    <property type="term" value="C:plasma membrane"/>
    <property type="evidence" value="ECO:0007669"/>
    <property type="project" value="UniProtKB-SubCell"/>
</dbReference>
<feature type="transmembrane region" description="Helical" evidence="8">
    <location>
        <begin position="380"/>
        <end position="403"/>
    </location>
</feature>
<feature type="transmembrane region" description="Helical" evidence="8">
    <location>
        <begin position="415"/>
        <end position="439"/>
    </location>
</feature>
<feature type="coiled-coil region" evidence="7">
    <location>
        <begin position="108"/>
        <end position="135"/>
    </location>
</feature>
<dbReference type="HOGENOM" id="CLU_011796_2_0_5"/>
<dbReference type="Gene3D" id="2.30.30.60">
    <property type="match status" value="1"/>
</dbReference>
<keyword evidence="3" id="KW-1003">Cell membrane</keyword>
<dbReference type="PATRIC" id="fig|685782.3.peg.1292"/>
<feature type="transmembrane region" description="Helical" evidence="8">
    <location>
        <begin position="498"/>
        <end position="520"/>
    </location>
</feature>
<evidence type="ECO:0000256" key="7">
    <source>
        <dbReference type="SAM" id="Coils"/>
    </source>
</evidence>
<feature type="transmembrane region" description="Helical" evidence="8">
    <location>
        <begin position="540"/>
        <end position="573"/>
    </location>
</feature>
<evidence type="ECO:0000256" key="6">
    <source>
        <dbReference type="ARBA" id="ARBA00023136"/>
    </source>
</evidence>
<evidence type="ECO:0008006" key="14">
    <source>
        <dbReference type="Google" id="ProtNLM"/>
    </source>
</evidence>
<dbReference type="PANTHER" id="PTHR30347">
    <property type="entry name" value="POTASSIUM CHANNEL RELATED"/>
    <property type="match status" value="1"/>
</dbReference>
<dbReference type="InterPro" id="IPR011066">
    <property type="entry name" value="MscS_channel_C_sf"/>
</dbReference>
<evidence type="ECO:0000259" key="10">
    <source>
        <dbReference type="Pfam" id="PF21082"/>
    </source>
</evidence>
<keyword evidence="5 8" id="KW-1133">Transmembrane helix</keyword>
<evidence type="ECO:0000256" key="5">
    <source>
        <dbReference type="ARBA" id="ARBA00022989"/>
    </source>
</evidence>
<dbReference type="Pfam" id="PF00924">
    <property type="entry name" value="MS_channel_2nd"/>
    <property type="match status" value="1"/>
</dbReference>